<organism evidence="1">
    <name type="scientific">Brassica oleracea</name>
    <name type="common">Wild cabbage</name>
    <dbReference type="NCBI Taxonomy" id="3712"/>
    <lineage>
        <taxon>Eukaryota</taxon>
        <taxon>Viridiplantae</taxon>
        <taxon>Streptophyta</taxon>
        <taxon>Embryophyta</taxon>
        <taxon>Tracheophyta</taxon>
        <taxon>Spermatophyta</taxon>
        <taxon>Magnoliopsida</taxon>
        <taxon>eudicotyledons</taxon>
        <taxon>Gunneridae</taxon>
        <taxon>Pentapetalae</taxon>
        <taxon>rosids</taxon>
        <taxon>malvids</taxon>
        <taxon>Brassicales</taxon>
        <taxon>Brassicaceae</taxon>
        <taxon>Brassiceae</taxon>
        <taxon>Brassica</taxon>
    </lineage>
</organism>
<protein>
    <submittedName>
        <fullName evidence="1">Uncharacterized protein</fullName>
    </submittedName>
</protein>
<dbReference type="AlphaFoldDB" id="A0A3P6DSH7"/>
<name>A0A3P6DSH7_BRAOL</name>
<accession>A0A3P6DSH7</accession>
<dbReference type="EMBL" id="LR031874">
    <property type="protein sequence ID" value="VDD25005.1"/>
    <property type="molecule type" value="Genomic_DNA"/>
</dbReference>
<proteinExistence type="predicted"/>
<reference evidence="1" key="1">
    <citation type="submission" date="2018-11" db="EMBL/GenBank/DDBJ databases">
        <authorList>
            <consortium name="Genoscope - CEA"/>
            <person name="William W."/>
        </authorList>
    </citation>
    <scope>NUCLEOTIDE SEQUENCE</scope>
</reference>
<sequence length="49" mass="5463">MLSGLQHHSCSTSAKSFSILLAKSARFFHRELHFIGCSIPVWLPKPPQA</sequence>
<evidence type="ECO:0000313" key="1">
    <source>
        <dbReference type="EMBL" id="VDD25005.1"/>
    </source>
</evidence>
<gene>
    <name evidence="1" type="ORF">BOLC2T10536H</name>
</gene>